<protein>
    <submittedName>
        <fullName evidence="2">Uncharacterized protein</fullName>
    </submittedName>
</protein>
<dbReference type="InterPro" id="IPR052639">
    <property type="entry name" value="TRAIP_ubiq-protein_ligase"/>
</dbReference>
<feature type="region of interest" description="Disordered" evidence="1">
    <location>
        <begin position="333"/>
        <end position="377"/>
    </location>
</feature>
<feature type="compositionally biased region" description="Pro residues" evidence="1">
    <location>
        <begin position="349"/>
        <end position="361"/>
    </location>
</feature>
<accession>A0A1A8MDB7</accession>
<dbReference type="AlphaFoldDB" id="A0A1A8MDB7"/>
<feature type="compositionally biased region" description="Basic and acidic residues" evidence="1">
    <location>
        <begin position="41"/>
        <end position="51"/>
    </location>
</feature>
<dbReference type="GO" id="GO:0031297">
    <property type="term" value="P:replication fork processing"/>
    <property type="evidence" value="ECO:0007669"/>
    <property type="project" value="TreeGrafter"/>
</dbReference>
<feature type="region of interest" description="Disordered" evidence="1">
    <location>
        <begin position="1"/>
        <end position="69"/>
    </location>
</feature>
<dbReference type="GO" id="GO:0016567">
    <property type="term" value="P:protein ubiquitination"/>
    <property type="evidence" value="ECO:0007669"/>
    <property type="project" value="TreeGrafter"/>
</dbReference>
<dbReference type="GO" id="GO:0005634">
    <property type="term" value="C:nucleus"/>
    <property type="evidence" value="ECO:0007669"/>
    <property type="project" value="TreeGrafter"/>
</dbReference>
<organism evidence="2">
    <name type="scientific">Nothobranchius pienaari</name>
    <dbReference type="NCBI Taxonomy" id="704102"/>
    <lineage>
        <taxon>Eukaryota</taxon>
        <taxon>Metazoa</taxon>
        <taxon>Chordata</taxon>
        <taxon>Craniata</taxon>
        <taxon>Vertebrata</taxon>
        <taxon>Euteleostomi</taxon>
        <taxon>Actinopterygii</taxon>
        <taxon>Neopterygii</taxon>
        <taxon>Teleostei</taxon>
        <taxon>Neoteleostei</taxon>
        <taxon>Acanthomorphata</taxon>
        <taxon>Ovalentaria</taxon>
        <taxon>Atherinomorphae</taxon>
        <taxon>Cyprinodontiformes</taxon>
        <taxon>Nothobranchiidae</taxon>
        <taxon>Nothobranchius</taxon>
    </lineage>
</organism>
<dbReference type="PANTHER" id="PTHR46569:SF1">
    <property type="entry name" value="E3 UBIQUITIN-PROTEIN LIGASE RFWD3-RELATED"/>
    <property type="match status" value="1"/>
</dbReference>
<dbReference type="GO" id="GO:0061630">
    <property type="term" value="F:ubiquitin protein ligase activity"/>
    <property type="evidence" value="ECO:0007669"/>
    <property type="project" value="TreeGrafter"/>
</dbReference>
<dbReference type="EMBL" id="HAEF01013185">
    <property type="protein sequence ID" value="SBR54344.1"/>
    <property type="molecule type" value="Transcribed_RNA"/>
</dbReference>
<proteinExistence type="predicted"/>
<evidence type="ECO:0000313" key="2">
    <source>
        <dbReference type="EMBL" id="SBR54344.1"/>
    </source>
</evidence>
<sequence length="377" mass="41978">MGADGLTFCNNLAGTREEDDSGTSSPKDMDRSDTEEDPDDREIHTKEREEAWPVLPHNEPLQLEQDWTDGIDATLPGDSFFIMATMDLSDITDKPLNATTQNLSESQHPLRRESKELDLDQSSLELNYEAVKPSGYENDELVDDFLDFSSHENQEVVDSCPAASKQKLVEPLICDNQEVVETCDHGNQEQLSFCHPENQEVLDVDCHENQALVEFCKDESQEFPGNQEVLDLLEKEIIPKENNNQVTAEPEPNLCSNSDSSESDPAPEDLELSNIHIRRVSVSPATLNKTLSNTVSNQDFSISTTQSSLSLLEGDLGSVFDAGGYIGCPDVADDLEPLDRGQENTLPEPVQPVRPVRPPRPSLRSKEKPQPYNIDLK</sequence>
<gene>
    <name evidence="2" type="primary">Nfu_g_1_020056</name>
</gene>
<name>A0A1A8MDB7_9TELE</name>
<evidence type="ECO:0000256" key="1">
    <source>
        <dbReference type="SAM" id="MobiDB-lite"/>
    </source>
</evidence>
<feature type="region of interest" description="Disordered" evidence="1">
    <location>
        <begin position="241"/>
        <end position="268"/>
    </location>
</feature>
<reference evidence="2" key="1">
    <citation type="submission" date="2016-05" db="EMBL/GenBank/DDBJ databases">
        <authorList>
            <person name="Lavstsen T."/>
            <person name="Jespersen J.S."/>
        </authorList>
    </citation>
    <scope>NUCLEOTIDE SEQUENCE</scope>
    <source>
        <tissue evidence="2">Brain</tissue>
    </source>
</reference>
<dbReference type="PANTHER" id="PTHR46569">
    <property type="entry name" value="E3 UBIQUITIN-PROTEIN LIGASE TRAIP"/>
    <property type="match status" value="1"/>
</dbReference>
<dbReference type="GO" id="GO:0090734">
    <property type="term" value="C:site of DNA damage"/>
    <property type="evidence" value="ECO:0007669"/>
    <property type="project" value="TreeGrafter"/>
</dbReference>
<reference evidence="2" key="2">
    <citation type="submission" date="2016-06" db="EMBL/GenBank/DDBJ databases">
        <title>The genome of a short-lived fish provides insights into sex chromosome evolution and the genetic control of aging.</title>
        <authorList>
            <person name="Reichwald K."/>
            <person name="Felder M."/>
            <person name="Petzold A."/>
            <person name="Koch P."/>
            <person name="Groth M."/>
            <person name="Platzer M."/>
        </authorList>
    </citation>
    <scope>NUCLEOTIDE SEQUENCE</scope>
    <source>
        <tissue evidence="2">Brain</tissue>
    </source>
</reference>